<feature type="transmembrane region" description="Helical" evidence="1">
    <location>
        <begin position="12"/>
        <end position="29"/>
    </location>
</feature>
<organism evidence="3 4">
    <name type="scientific">Oricola thermophila</name>
    <dbReference type="NCBI Taxonomy" id="2742145"/>
    <lineage>
        <taxon>Bacteria</taxon>
        <taxon>Pseudomonadati</taxon>
        <taxon>Pseudomonadota</taxon>
        <taxon>Alphaproteobacteria</taxon>
        <taxon>Hyphomicrobiales</taxon>
        <taxon>Ahrensiaceae</taxon>
        <taxon>Oricola</taxon>
    </lineage>
</organism>
<keyword evidence="1" id="KW-0812">Transmembrane</keyword>
<dbReference type="Pfam" id="PF11127">
    <property type="entry name" value="YgaP-like_TM"/>
    <property type="match status" value="1"/>
</dbReference>
<protein>
    <submittedName>
        <fullName evidence="3">DUF2892 domain-containing protein</fullName>
    </submittedName>
</protein>
<feature type="transmembrane region" description="Helical" evidence="1">
    <location>
        <begin position="35"/>
        <end position="58"/>
    </location>
</feature>
<sequence length="68" mass="7528">MFKTNEGMIDRAIRVIVGLVLLAAFFMYPDASWRYWTLVGIIPLVTGLVGTCPVYSVFGISTCPTRKA</sequence>
<proteinExistence type="predicted"/>
<evidence type="ECO:0000256" key="1">
    <source>
        <dbReference type="SAM" id="Phobius"/>
    </source>
</evidence>
<dbReference type="EMBL" id="CP054836">
    <property type="protein sequence ID" value="QKV17103.1"/>
    <property type="molecule type" value="Genomic_DNA"/>
</dbReference>
<dbReference type="KEGG" id="orm:HTY61_00805"/>
<evidence type="ECO:0000313" key="3">
    <source>
        <dbReference type="EMBL" id="QKV17103.1"/>
    </source>
</evidence>
<accession>A0A6N1V9B4</accession>
<feature type="domain" description="Inner membrane protein YgaP-like transmembrane" evidence="2">
    <location>
        <begin position="3"/>
        <end position="65"/>
    </location>
</feature>
<reference evidence="3 4" key="1">
    <citation type="submission" date="2020-06" db="EMBL/GenBank/DDBJ databases">
        <title>Oricola thermophila sp. nov. isolated from a tidal sediments.</title>
        <authorList>
            <person name="Kwon K.K."/>
            <person name="Yang S.-H."/>
            <person name="Park M.-J."/>
        </authorList>
    </citation>
    <scope>NUCLEOTIDE SEQUENCE [LARGE SCALE GENOMIC DNA]</scope>
    <source>
        <strain evidence="3 4">MEBiC13590</strain>
    </source>
</reference>
<name>A0A6N1V9B4_9HYPH</name>
<evidence type="ECO:0000313" key="4">
    <source>
        <dbReference type="Proteomes" id="UP000509367"/>
    </source>
</evidence>
<keyword evidence="1" id="KW-1133">Transmembrane helix</keyword>
<evidence type="ECO:0000259" key="2">
    <source>
        <dbReference type="Pfam" id="PF11127"/>
    </source>
</evidence>
<dbReference type="AlphaFoldDB" id="A0A6N1V9B4"/>
<keyword evidence="4" id="KW-1185">Reference proteome</keyword>
<keyword evidence="1" id="KW-0472">Membrane</keyword>
<gene>
    <name evidence="3" type="ORF">HTY61_00805</name>
</gene>
<dbReference type="InterPro" id="IPR021309">
    <property type="entry name" value="YgaP-like_TM"/>
</dbReference>
<dbReference type="Proteomes" id="UP000509367">
    <property type="component" value="Chromosome"/>
</dbReference>
<dbReference type="RefSeq" id="WP_175274999.1">
    <property type="nucleotide sequence ID" value="NZ_CP054836.1"/>
</dbReference>